<dbReference type="EMBL" id="BQNB010013317">
    <property type="protein sequence ID" value="GJT14493.1"/>
    <property type="molecule type" value="Genomic_DNA"/>
</dbReference>
<name>A0ABQ5BLP4_9ASTR</name>
<keyword evidence="3" id="KW-1185">Reference proteome</keyword>
<dbReference type="Proteomes" id="UP001151760">
    <property type="component" value="Unassembled WGS sequence"/>
</dbReference>
<proteinExistence type="predicted"/>
<keyword evidence="1" id="KW-0175">Coiled coil</keyword>
<reference evidence="2" key="1">
    <citation type="journal article" date="2022" name="Int. J. Mol. Sci.">
        <title>Draft Genome of Tanacetum Coccineum: Genomic Comparison of Closely Related Tanacetum-Family Plants.</title>
        <authorList>
            <person name="Yamashiro T."/>
            <person name="Shiraishi A."/>
            <person name="Nakayama K."/>
            <person name="Satake H."/>
        </authorList>
    </citation>
    <scope>NUCLEOTIDE SEQUENCE</scope>
</reference>
<accession>A0ABQ5BLP4</accession>
<feature type="coiled-coil region" evidence="1">
    <location>
        <begin position="42"/>
        <end position="69"/>
    </location>
</feature>
<gene>
    <name evidence="2" type="ORF">Tco_0861535</name>
</gene>
<sequence>MEQMKGECDVLKEREKARDKECEDLKAKYEAAMVDFDNNPAVNVLYQKIKSLSDEIKEHKASLERMLLEILLSQEVENVKRDRAEVLSKVVPYVAIELVCHAFEVVASVKEPFDLAKVKGYRLRTSRSVGIKRLFEAIWKLLLLSLQKISGSNGVRSKGRAGGHQCEEL</sequence>
<reference evidence="2" key="2">
    <citation type="submission" date="2022-01" db="EMBL/GenBank/DDBJ databases">
        <authorList>
            <person name="Yamashiro T."/>
            <person name="Shiraishi A."/>
            <person name="Satake H."/>
            <person name="Nakayama K."/>
        </authorList>
    </citation>
    <scope>NUCLEOTIDE SEQUENCE</scope>
</reference>
<protein>
    <submittedName>
        <fullName evidence="2">Uncharacterized protein</fullName>
    </submittedName>
</protein>
<evidence type="ECO:0000256" key="1">
    <source>
        <dbReference type="SAM" id="Coils"/>
    </source>
</evidence>
<evidence type="ECO:0000313" key="3">
    <source>
        <dbReference type="Proteomes" id="UP001151760"/>
    </source>
</evidence>
<evidence type="ECO:0000313" key="2">
    <source>
        <dbReference type="EMBL" id="GJT14493.1"/>
    </source>
</evidence>
<comment type="caution">
    <text evidence="2">The sequence shown here is derived from an EMBL/GenBank/DDBJ whole genome shotgun (WGS) entry which is preliminary data.</text>
</comment>
<organism evidence="2 3">
    <name type="scientific">Tanacetum coccineum</name>
    <dbReference type="NCBI Taxonomy" id="301880"/>
    <lineage>
        <taxon>Eukaryota</taxon>
        <taxon>Viridiplantae</taxon>
        <taxon>Streptophyta</taxon>
        <taxon>Embryophyta</taxon>
        <taxon>Tracheophyta</taxon>
        <taxon>Spermatophyta</taxon>
        <taxon>Magnoliopsida</taxon>
        <taxon>eudicotyledons</taxon>
        <taxon>Gunneridae</taxon>
        <taxon>Pentapetalae</taxon>
        <taxon>asterids</taxon>
        <taxon>campanulids</taxon>
        <taxon>Asterales</taxon>
        <taxon>Asteraceae</taxon>
        <taxon>Asteroideae</taxon>
        <taxon>Anthemideae</taxon>
        <taxon>Anthemidinae</taxon>
        <taxon>Tanacetum</taxon>
    </lineage>
</organism>